<dbReference type="Pfam" id="PF24883">
    <property type="entry name" value="NPHP3_N"/>
    <property type="match status" value="1"/>
</dbReference>
<organism evidence="4 5">
    <name type="scientific">Ceriporiopsis subvermispora (strain B)</name>
    <name type="common">White-rot fungus</name>
    <name type="synonym">Gelatoporia subvermispora</name>
    <dbReference type="NCBI Taxonomy" id="914234"/>
    <lineage>
        <taxon>Eukaryota</taxon>
        <taxon>Fungi</taxon>
        <taxon>Dikarya</taxon>
        <taxon>Basidiomycota</taxon>
        <taxon>Agaricomycotina</taxon>
        <taxon>Agaricomycetes</taxon>
        <taxon>Polyporales</taxon>
        <taxon>Gelatoporiaceae</taxon>
        <taxon>Gelatoporia</taxon>
    </lineage>
</organism>
<dbReference type="EMBL" id="KB445797">
    <property type="protein sequence ID" value="EMD36662.1"/>
    <property type="molecule type" value="Genomic_DNA"/>
</dbReference>
<dbReference type="Gene3D" id="3.40.50.300">
    <property type="entry name" value="P-loop containing nucleotide triphosphate hydrolases"/>
    <property type="match status" value="1"/>
</dbReference>
<reference evidence="4 5" key="1">
    <citation type="journal article" date="2012" name="Proc. Natl. Acad. Sci. U.S.A.">
        <title>Comparative genomics of Ceriporiopsis subvermispora and Phanerochaete chrysosporium provide insight into selective ligninolysis.</title>
        <authorList>
            <person name="Fernandez-Fueyo E."/>
            <person name="Ruiz-Duenas F.J."/>
            <person name="Ferreira P."/>
            <person name="Floudas D."/>
            <person name="Hibbett D.S."/>
            <person name="Canessa P."/>
            <person name="Larrondo L.F."/>
            <person name="James T.Y."/>
            <person name="Seelenfreund D."/>
            <person name="Lobos S."/>
            <person name="Polanco R."/>
            <person name="Tello M."/>
            <person name="Honda Y."/>
            <person name="Watanabe T."/>
            <person name="Watanabe T."/>
            <person name="Ryu J.S."/>
            <person name="Kubicek C.P."/>
            <person name="Schmoll M."/>
            <person name="Gaskell J."/>
            <person name="Hammel K.E."/>
            <person name="St John F.J."/>
            <person name="Vanden Wymelenberg A."/>
            <person name="Sabat G."/>
            <person name="Splinter BonDurant S."/>
            <person name="Syed K."/>
            <person name="Yadav J.S."/>
            <person name="Doddapaneni H."/>
            <person name="Subramanian V."/>
            <person name="Lavin J.L."/>
            <person name="Oguiza J.A."/>
            <person name="Perez G."/>
            <person name="Pisabarro A.G."/>
            <person name="Ramirez L."/>
            <person name="Santoyo F."/>
            <person name="Master E."/>
            <person name="Coutinho P.M."/>
            <person name="Henrissat B."/>
            <person name="Lombard V."/>
            <person name="Magnuson J.K."/>
            <person name="Kuees U."/>
            <person name="Hori C."/>
            <person name="Igarashi K."/>
            <person name="Samejima M."/>
            <person name="Held B.W."/>
            <person name="Barry K.W."/>
            <person name="LaButti K.M."/>
            <person name="Lapidus A."/>
            <person name="Lindquist E.A."/>
            <person name="Lucas S.M."/>
            <person name="Riley R."/>
            <person name="Salamov A.A."/>
            <person name="Hoffmeister D."/>
            <person name="Schwenk D."/>
            <person name="Hadar Y."/>
            <person name="Yarden O."/>
            <person name="de Vries R.P."/>
            <person name="Wiebenga A."/>
            <person name="Stenlid J."/>
            <person name="Eastwood D."/>
            <person name="Grigoriev I.V."/>
            <person name="Berka R.M."/>
            <person name="Blanchette R.A."/>
            <person name="Kersten P."/>
            <person name="Martinez A.T."/>
            <person name="Vicuna R."/>
            <person name="Cullen D."/>
        </authorList>
    </citation>
    <scope>NUCLEOTIDE SEQUENCE [LARGE SCALE GENOMIC DNA]</scope>
    <source>
        <strain evidence="4 5">B</strain>
    </source>
</reference>
<dbReference type="InterPro" id="IPR007111">
    <property type="entry name" value="NACHT_NTPase"/>
</dbReference>
<keyword evidence="1" id="KW-0677">Repeat</keyword>
<dbReference type="SUPFAM" id="SSF52540">
    <property type="entry name" value="P-loop containing nucleoside triphosphate hydrolases"/>
    <property type="match status" value="1"/>
</dbReference>
<protein>
    <recommendedName>
        <fullName evidence="3">NACHT domain-containing protein</fullName>
    </recommendedName>
</protein>
<proteinExistence type="predicted"/>
<dbReference type="Proteomes" id="UP000016930">
    <property type="component" value="Unassembled WGS sequence"/>
</dbReference>
<dbReference type="SMART" id="SM00382">
    <property type="entry name" value="AAA"/>
    <property type="match status" value="1"/>
</dbReference>
<evidence type="ECO:0000313" key="5">
    <source>
        <dbReference type="Proteomes" id="UP000016930"/>
    </source>
</evidence>
<feature type="domain" description="NACHT" evidence="3">
    <location>
        <begin position="267"/>
        <end position="413"/>
    </location>
</feature>
<dbReference type="AlphaFoldDB" id="M2RDY3"/>
<dbReference type="OrthoDB" id="3266532at2759"/>
<dbReference type="PANTHER" id="PTHR10039:SF17">
    <property type="entry name" value="FUNGAL STAND N-TERMINAL GOODBYE DOMAIN-CONTAINING PROTEIN-RELATED"/>
    <property type="match status" value="1"/>
</dbReference>
<feature type="compositionally biased region" description="Low complexity" evidence="2">
    <location>
        <begin position="19"/>
        <end position="31"/>
    </location>
</feature>
<sequence length="795" mass="89319">MNRISIKNLLNPASKRPRSPSLDDSDAAPSKRPSRALEHESGEMFDTVVSNVQNAIEVAIACTSSIPIVSQVLPPLQALVKRIAEARENTHEKRKVLIEIEDLVKSIQSIGNDVLSCASGLAETVQTTGSDSFSSGMDDIVATLKDLTLSINERPKRGPLGRVICSAQDSDFLATVRRRISAIRNDLEIQDRSGSRKIMIEIMRDTRIQTQLRQYKDDQKALETLHPANASYKSYLTEEKARLQQGTRSKILRDLTAWARSENEEGRVYVLHGPAGMGKSSIAHALCQQLADTHLGASFFFIRGQISDPYSLFSSLAYQLAHSIPELRHIVANAVRHSLLGGSSQRLKHQMKDLVEGPLRSVVAKLDRPILLVVDGIDECLDDENSIVSQMLQLLCELGSKQSSIRILLASRPEPHILSAFRSSDHLHVITWRDLHKEPDVDRDIHLFIESEFRKCKKAGRFALAEDSDALDALTRLSDGLFIYASTIVKFLSEHIHLAAERYKVLLESQGRLGSGKAYQKLDMLYTLILENAFRDVRDDGKHMSHVKDILDWLVLFDPVGIERDPPDAAFFETVGIPASKTLDSLDRLRSVLIVDGTITPSTPIRACHASFPQFLMDPARCTDPAFLVDPPSGHALIVISLLDLLARDDVDSLRDADGDMPPMWEYARHYWDKHLVQARYTPELGQSLRGFVETHLEDWLRLVEPWGASDWHKALMTNYCAKVRNWYEENGPDDGLVPMLDEILDRRVKEIAAEANQLPGTFDWNWGHIKAWVMDRYPREAEQASVSNSRTKHP</sequence>
<feature type="region of interest" description="Disordered" evidence="2">
    <location>
        <begin position="1"/>
        <end position="38"/>
    </location>
</feature>
<keyword evidence="5" id="KW-1185">Reference proteome</keyword>
<evidence type="ECO:0000313" key="4">
    <source>
        <dbReference type="EMBL" id="EMD36662.1"/>
    </source>
</evidence>
<dbReference type="PROSITE" id="PS50837">
    <property type="entry name" value="NACHT"/>
    <property type="match status" value="1"/>
</dbReference>
<dbReference type="InterPro" id="IPR056884">
    <property type="entry name" value="NPHP3-like_N"/>
</dbReference>
<evidence type="ECO:0000256" key="2">
    <source>
        <dbReference type="SAM" id="MobiDB-lite"/>
    </source>
</evidence>
<accession>M2RDY3</accession>
<name>M2RDY3_CERS8</name>
<gene>
    <name evidence="4" type="ORF">CERSUDRAFT_114588</name>
</gene>
<evidence type="ECO:0000259" key="3">
    <source>
        <dbReference type="PROSITE" id="PS50837"/>
    </source>
</evidence>
<dbReference type="HOGENOM" id="CLU_000288_6_14_1"/>
<dbReference type="InterPro" id="IPR027417">
    <property type="entry name" value="P-loop_NTPase"/>
</dbReference>
<dbReference type="InterPro" id="IPR003593">
    <property type="entry name" value="AAA+_ATPase"/>
</dbReference>
<dbReference type="PANTHER" id="PTHR10039">
    <property type="entry name" value="AMELOGENIN"/>
    <property type="match status" value="1"/>
</dbReference>
<evidence type="ECO:0000256" key="1">
    <source>
        <dbReference type="ARBA" id="ARBA00022737"/>
    </source>
</evidence>